<evidence type="ECO:0000313" key="4">
    <source>
        <dbReference type="Proteomes" id="UP000812440"/>
    </source>
</evidence>
<gene>
    <name evidence="3" type="ORF">GDO86_004842</name>
</gene>
<protein>
    <recommendedName>
        <fullName evidence="2">Ig-like domain-containing protein</fullName>
    </recommendedName>
</protein>
<dbReference type="EMBL" id="JAACNH010000002">
    <property type="protein sequence ID" value="KAG8453173.1"/>
    <property type="molecule type" value="Genomic_DNA"/>
</dbReference>
<dbReference type="Gene3D" id="2.60.40.10">
    <property type="entry name" value="Immunoglobulins"/>
    <property type="match status" value="1"/>
</dbReference>
<dbReference type="InterPro" id="IPR036179">
    <property type="entry name" value="Ig-like_dom_sf"/>
</dbReference>
<dbReference type="PROSITE" id="PS50835">
    <property type="entry name" value="IG_LIKE"/>
    <property type="match status" value="1"/>
</dbReference>
<feature type="region of interest" description="Disordered" evidence="1">
    <location>
        <begin position="93"/>
        <end position="113"/>
    </location>
</feature>
<sequence>ASHTITCVAQSTWPNFHLVYWLANNSFIEDVFPDGRVREEPERQNANRTVEKSLVFSSTETKDYRIQFTCVIQDPSGIDVRNITLQKDLIMDRTPDQGSGALTMISDPSRQID</sequence>
<dbReference type="GO" id="GO:0042007">
    <property type="term" value="F:interleukin-18 binding"/>
    <property type="evidence" value="ECO:0007669"/>
    <property type="project" value="InterPro"/>
</dbReference>
<dbReference type="InterPro" id="IPR007110">
    <property type="entry name" value="Ig-like_dom"/>
</dbReference>
<evidence type="ECO:0000313" key="3">
    <source>
        <dbReference type="EMBL" id="KAG8453173.1"/>
    </source>
</evidence>
<name>A0A8T2KA89_9PIPI</name>
<dbReference type="OrthoDB" id="9904367at2759"/>
<dbReference type="InterPro" id="IPR013783">
    <property type="entry name" value="Ig-like_fold"/>
</dbReference>
<dbReference type="InterPro" id="IPR039681">
    <property type="entry name" value="IL18BP"/>
</dbReference>
<dbReference type="Proteomes" id="UP000812440">
    <property type="component" value="Chromosome 2"/>
</dbReference>
<evidence type="ECO:0000259" key="2">
    <source>
        <dbReference type="PROSITE" id="PS50835"/>
    </source>
</evidence>
<comment type="caution">
    <text evidence="3">The sequence shown here is derived from an EMBL/GenBank/DDBJ whole genome shotgun (WGS) entry which is preliminary data.</text>
</comment>
<feature type="domain" description="Ig-like" evidence="2">
    <location>
        <begin position="1"/>
        <end position="86"/>
    </location>
</feature>
<dbReference type="AlphaFoldDB" id="A0A8T2KA89"/>
<organism evidence="3 4">
    <name type="scientific">Hymenochirus boettgeri</name>
    <name type="common">Congo dwarf clawed frog</name>
    <dbReference type="NCBI Taxonomy" id="247094"/>
    <lineage>
        <taxon>Eukaryota</taxon>
        <taxon>Metazoa</taxon>
        <taxon>Chordata</taxon>
        <taxon>Craniata</taxon>
        <taxon>Vertebrata</taxon>
        <taxon>Euteleostomi</taxon>
        <taxon>Amphibia</taxon>
        <taxon>Batrachia</taxon>
        <taxon>Anura</taxon>
        <taxon>Pipoidea</taxon>
        <taxon>Pipidae</taxon>
        <taxon>Pipinae</taxon>
        <taxon>Hymenochirus</taxon>
    </lineage>
</organism>
<feature type="non-terminal residue" evidence="3">
    <location>
        <position position="1"/>
    </location>
</feature>
<keyword evidence="4" id="KW-1185">Reference proteome</keyword>
<accession>A0A8T2KA89</accession>
<proteinExistence type="predicted"/>
<evidence type="ECO:0000256" key="1">
    <source>
        <dbReference type="SAM" id="MobiDB-lite"/>
    </source>
</evidence>
<dbReference type="SUPFAM" id="SSF48726">
    <property type="entry name" value="Immunoglobulin"/>
    <property type="match status" value="1"/>
</dbReference>
<dbReference type="PANTHER" id="PTHR14292:SF2">
    <property type="entry name" value="INTERLEUKIN-18-BINDING PROTEIN"/>
    <property type="match status" value="1"/>
</dbReference>
<reference evidence="3" key="1">
    <citation type="thesis" date="2020" institute="ProQuest LLC" country="789 East Eisenhower Parkway, Ann Arbor, MI, USA">
        <title>Comparative Genomics and Chromosome Evolution.</title>
        <authorList>
            <person name="Mudd A.B."/>
        </authorList>
    </citation>
    <scope>NUCLEOTIDE SEQUENCE</scope>
    <source>
        <strain evidence="3">Female2</strain>
        <tissue evidence="3">Blood</tissue>
    </source>
</reference>
<dbReference type="PANTHER" id="PTHR14292">
    <property type="entry name" value="INTERLEUKIN-18-BINDING PROTEIN"/>
    <property type="match status" value="1"/>
</dbReference>